<evidence type="ECO:0000256" key="1">
    <source>
        <dbReference type="SAM" id="SignalP"/>
    </source>
</evidence>
<protein>
    <submittedName>
        <fullName evidence="2">Uncharacterized protein</fullName>
    </submittedName>
</protein>
<keyword evidence="3" id="KW-1185">Reference proteome</keyword>
<dbReference type="EMBL" id="CATQJA010002548">
    <property type="protein sequence ID" value="CAJ0571227.1"/>
    <property type="molecule type" value="Genomic_DNA"/>
</dbReference>
<keyword evidence="1" id="KW-0732">Signal</keyword>
<gene>
    <name evidence="2" type="ORF">MSPICULIGERA_LOCUS9642</name>
</gene>
<accession>A0AA36FX54</accession>
<reference evidence="2" key="1">
    <citation type="submission" date="2023-06" db="EMBL/GenBank/DDBJ databases">
        <authorList>
            <person name="Delattre M."/>
        </authorList>
    </citation>
    <scope>NUCLEOTIDE SEQUENCE</scope>
    <source>
        <strain evidence="2">AF72</strain>
    </source>
</reference>
<feature type="chain" id="PRO_5041297706" evidence="1">
    <location>
        <begin position="19"/>
        <end position="488"/>
    </location>
</feature>
<organism evidence="2 3">
    <name type="scientific">Mesorhabditis spiculigera</name>
    <dbReference type="NCBI Taxonomy" id="96644"/>
    <lineage>
        <taxon>Eukaryota</taxon>
        <taxon>Metazoa</taxon>
        <taxon>Ecdysozoa</taxon>
        <taxon>Nematoda</taxon>
        <taxon>Chromadorea</taxon>
        <taxon>Rhabditida</taxon>
        <taxon>Rhabditina</taxon>
        <taxon>Rhabditomorpha</taxon>
        <taxon>Rhabditoidea</taxon>
        <taxon>Rhabditidae</taxon>
        <taxon>Mesorhabditinae</taxon>
        <taxon>Mesorhabditis</taxon>
    </lineage>
</organism>
<feature type="signal peptide" evidence="1">
    <location>
        <begin position="1"/>
        <end position="18"/>
    </location>
</feature>
<dbReference type="Proteomes" id="UP001177023">
    <property type="component" value="Unassembled WGS sequence"/>
</dbReference>
<evidence type="ECO:0000313" key="3">
    <source>
        <dbReference type="Proteomes" id="UP001177023"/>
    </source>
</evidence>
<proteinExistence type="predicted"/>
<feature type="non-terminal residue" evidence="2">
    <location>
        <position position="1"/>
    </location>
</feature>
<name>A0AA36FX54_9BILA</name>
<comment type="caution">
    <text evidence="2">The sequence shown here is derived from an EMBL/GenBank/DDBJ whole genome shotgun (WGS) entry which is preliminary data.</text>
</comment>
<dbReference type="AlphaFoldDB" id="A0AA36FX54"/>
<sequence length="488" mass="53237">MFSSSTVVLAALLGVVSANYAVYNINKWATEACGARKNVRRTDIRAVFDSTGANTVKFYGLNNAPKLADAIADDANIPLHATLTSMSKKVSVKSYLKGKATATKSITANGFPYSKGDDAAIMTRFIANSWKSSSGLILQMSQYISNGATLLYDYELAPNAVQMVPMYLAVDGDFTGDVTFYQAILCNDGTTWTTKEDAPKTTAKSTCTLIGIISANYAVFNINKGAAKACGGRPNVQRTDIRAVFDSTGANNVKFYGLNNKQQLKAAIAAKANIPLVATLNSNSKTVSLMSYFKVAVLLGLVSAASQVYNIDKFSQEARRFRRFVCENQVIPFLGVACGARKNVRRTDIKAVLDTTGAGTLSFYGLNNADTLDAAISDKANIPLVSKLTSGSTSVSVKTYLKVQQRENLVDEEGRPDDCFSPLNRANHRCRLNLRHEQGNLFLVSRTCGRPWSIIPDPVKRAWKNDVVVILLPSNRNYLPIWRMEKIF</sequence>
<evidence type="ECO:0000313" key="2">
    <source>
        <dbReference type="EMBL" id="CAJ0571227.1"/>
    </source>
</evidence>